<feature type="compositionally biased region" description="Polar residues" evidence="1">
    <location>
        <begin position="216"/>
        <end position="255"/>
    </location>
</feature>
<dbReference type="AlphaFoldDB" id="A0A7R9WS52"/>
<reference evidence="2" key="1">
    <citation type="submission" date="2021-01" db="EMBL/GenBank/DDBJ databases">
        <authorList>
            <person name="Corre E."/>
            <person name="Pelletier E."/>
            <person name="Niang G."/>
            <person name="Scheremetjew M."/>
            <person name="Finn R."/>
            <person name="Kale V."/>
            <person name="Holt S."/>
            <person name="Cochrane G."/>
            <person name="Meng A."/>
            <person name="Brown T."/>
            <person name="Cohen L."/>
        </authorList>
    </citation>
    <scope>NUCLEOTIDE SEQUENCE</scope>
    <source>
        <strain evidence="2">CCMP3328</strain>
    </source>
</reference>
<evidence type="ECO:0000256" key="1">
    <source>
        <dbReference type="SAM" id="MobiDB-lite"/>
    </source>
</evidence>
<proteinExistence type="predicted"/>
<organism evidence="2">
    <name type="scientific">Craspedostauros australis</name>
    <dbReference type="NCBI Taxonomy" id="1486917"/>
    <lineage>
        <taxon>Eukaryota</taxon>
        <taxon>Sar</taxon>
        <taxon>Stramenopiles</taxon>
        <taxon>Ochrophyta</taxon>
        <taxon>Bacillariophyta</taxon>
        <taxon>Bacillariophyceae</taxon>
        <taxon>Bacillariophycidae</taxon>
        <taxon>Naviculales</taxon>
        <taxon>Naviculaceae</taxon>
        <taxon>Craspedostauros</taxon>
    </lineage>
</organism>
<protein>
    <submittedName>
        <fullName evidence="2">Uncharacterized protein</fullName>
    </submittedName>
</protein>
<dbReference type="EMBL" id="HBEF01006476">
    <property type="protein sequence ID" value="CAD8331901.1"/>
    <property type="molecule type" value="Transcribed_RNA"/>
</dbReference>
<gene>
    <name evidence="2" type="ORF">CAUS1442_LOCUS4000</name>
</gene>
<accession>A0A7R9WS52</accession>
<name>A0A7R9WS52_9STRA</name>
<feature type="region of interest" description="Disordered" evidence="1">
    <location>
        <begin position="213"/>
        <end position="264"/>
    </location>
</feature>
<evidence type="ECO:0000313" key="2">
    <source>
        <dbReference type="EMBL" id="CAD8331901.1"/>
    </source>
</evidence>
<feature type="region of interest" description="Disordered" evidence="1">
    <location>
        <begin position="174"/>
        <end position="196"/>
    </location>
</feature>
<sequence length="294" mass="32043">MPITKPHYAMNYPANTMRGQINAAIDDDSLTPVDKSTKKLQLKPADASQLLIKPLVAMTTQPTQATAVQQPRKTAVETAATASNNNARACAATNGITSLTSIMAASAAASAGRRASYDAMIHRQHAGSVHRLQLQQQHQQQLYPHQHSRQSRPQPQHLDASQALHQRRRVSFEMPDSSYLASPEPPQKKRRFQRRNSKTAAMLFSAMAASSMAAHQAQTTSPQMTDENEFAKQSSIPQAPTNTTQGPSPSAASTDETWDGGVEIAEELVRQLKLRRRSNSFGSAESGSHHSRSS</sequence>
<feature type="region of interest" description="Disordered" evidence="1">
    <location>
        <begin position="127"/>
        <end position="161"/>
    </location>
</feature>
<feature type="region of interest" description="Disordered" evidence="1">
    <location>
        <begin position="275"/>
        <end position="294"/>
    </location>
</feature>
<feature type="compositionally biased region" description="Low complexity" evidence="1">
    <location>
        <begin position="132"/>
        <end position="145"/>
    </location>
</feature>